<keyword evidence="1" id="KW-1185">Reference proteome</keyword>
<organism evidence="1 2">
    <name type="scientific">Panagrellus redivivus</name>
    <name type="common">Microworm</name>
    <dbReference type="NCBI Taxonomy" id="6233"/>
    <lineage>
        <taxon>Eukaryota</taxon>
        <taxon>Metazoa</taxon>
        <taxon>Ecdysozoa</taxon>
        <taxon>Nematoda</taxon>
        <taxon>Chromadorea</taxon>
        <taxon>Rhabditida</taxon>
        <taxon>Tylenchina</taxon>
        <taxon>Panagrolaimomorpha</taxon>
        <taxon>Panagrolaimoidea</taxon>
        <taxon>Panagrolaimidae</taxon>
        <taxon>Panagrellus</taxon>
    </lineage>
</organism>
<protein>
    <submittedName>
        <fullName evidence="2">DUF4139 domain-containing protein</fullName>
    </submittedName>
</protein>
<name>A0A7E4V7I3_PANRE</name>
<reference evidence="1" key="1">
    <citation type="journal article" date="2013" name="Genetics">
        <title>The draft genome and transcriptome of Panagrellus redivivus are shaped by the harsh demands of a free-living lifestyle.</title>
        <authorList>
            <person name="Srinivasan J."/>
            <person name="Dillman A.R."/>
            <person name="Macchietto M.G."/>
            <person name="Heikkinen L."/>
            <person name="Lakso M."/>
            <person name="Fracchia K.M."/>
            <person name="Antoshechkin I."/>
            <person name="Mortazavi A."/>
            <person name="Wong G."/>
            <person name="Sternberg P.W."/>
        </authorList>
    </citation>
    <scope>NUCLEOTIDE SEQUENCE [LARGE SCALE GENOMIC DNA]</scope>
    <source>
        <strain evidence="1">MT8872</strain>
    </source>
</reference>
<evidence type="ECO:0000313" key="1">
    <source>
        <dbReference type="Proteomes" id="UP000492821"/>
    </source>
</evidence>
<reference evidence="2" key="2">
    <citation type="submission" date="2020-10" db="UniProtKB">
        <authorList>
            <consortium name="WormBaseParasite"/>
        </authorList>
    </citation>
    <scope>IDENTIFICATION</scope>
</reference>
<dbReference type="WBParaSite" id="Pan_g17549.t1">
    <property type="protein sequence ID" value="Pan_g17549.t1"/>
    <property type="gene ID" value="Pan_g17549"/>
</dbReference>
<dbReference type="Proteomes" id="UP000492821">
    <property type="component" value="Unassembled WGS sequence"/>
</dbReference>
<dbReference type="AlphaFoldDB" id="A0A7E4V7I3"/>
<evidence type="ECO:0000313" key="2">
    <source>
        <dbReference type="WBParaSite" id="Pan_g17549.t1"/>
    </source>
</evidence>
<accession>A0A7E4V7I3</accession>
<proteinExistence type="predicted"/>
<sequence length="389" mass="44261">MPSSILIDFDGERKVFEEPDTPLPWDRNMEVYVGEAPTVEVSYKTGTSQFLVKTFKFKTTRGRRINITVSADVYKKITASLATLEPVDENAVKSEIVVLGSNGEISRYSRDNMRRIVNIPLFDGVATEAQFRASAELAFLTLPPPRAEAVFIYDLSEGDYNVRRTMLQALESVGYTDVQVISKTSMLLSNALHLPQAKHEVGEVIGVAVNEPFAVYVLKKTETGYHCLTLFFGPILSQHFPQVKKIIYFVRPNNPAKKAEAIKMYAPLPVQFVHFEENLYMIHYMYSKLGDTFLDGYQVSMPVDCIFKIKYGNKETKIDEKQEPVPWQKTVNIDVGNAPKVDIYVEFFADKAKEHLFKQFNFKTAKKRKVAVTITMEDIRIPKIELVTL</sequence>